<keyword evidence="5" id="KW-0808">Transferase</keyword>
<dbReference type="AlphaFoldDB" id="A0A8J3UN03"/>
<dbReference type="CDD" id="cd00082">
    <property type="entry name" value="HisKA"/>
    <property type="match status" value="1"/>
</dbReference>
<sequence>MRSLVSLLEPERSPLTRLRPRSIRGRITVLVSLLAVLLIGPTGLLIGSLTRQAFNDTVWLDARHQSSTTAEAVRTGRLGNPIVPEVRGVTLIQVVAPDRHVIAASPAASGLPPMSTVLPRPERPQMDVRACPDHGDGSCVRISAYRVSQAVDSPVVYAGRPMAVATAAAPFDWIFAAEVVVLVLLTGWGTWKIAGRTLRPVEDIRTELASINVRHVGSRVEEPVGHDEIGRLARTVNGTLARIEEAKRATESALLRQRQFAADAAHELRTPLAGLRAELEEAQLHPDQTELADMLRRTLTDVDRLQTIIADLLLLAKLGANAPQEQRPVDLGVLVEEEISHRSRRVDVRLRLEPGVMVDGVRSQLGRLFGNLLDNAQRHASHAVLVEVCRGAACAELSVSDDGTGIPLAERERVFERFTRLDSARSRGHGGTGLGLAIAHEIAIAHGGTLQVTDSPEGGARFVLRLPSAGPVATAREPIPTTITGRGGSQPAEPVAHGVSAARAQSDHHGGTRLDGSEAAGADRTRFRGEPHSERQGIERQAGRMTP</sequence>
<accession>A0A8J3UN03</accession>
<evidence type="ECO:0000259" key="13">
    <source>
        <dbReference type="PROSITE" id="PS50109"/>
    </source>
</evidence>
<name>A0A8J3UN03_9ACTN</name>
<feature type="domain" description="HAMP" evidence="14">
    <location>
        <begin position="195"/>
        <end position="248"/>
    </location>
</feature>
<dbReference type="InterPro" id="IPR036097">
    <property type="entry name" value="HisK_dim/P_sf"/>
</dbReference>
<evidence type="ECO:0000313" key="16">
    <source>
        <dbReference type="Proteomes" id="UP000644610"/>
    </source>
</evidence>
<protein>
    <recommendedName>
        <fullName evidence="3">histidine kinase</fullName>
        <ecNumber evidence="3">2.7.13.3</ecNumber>
    </recommendedName>
</protein>
<dbReference type="SMART" id="SM00304">
    <property type="entry name" value="HAMP"/>
    <property type="match status" value="1"/>
</dbReference>
<dbReference type="SUPFAM" id="SSF47384">
    <property type="entry name" value="Homodimeric domain of signal transducing histidine kinase"/>
    <property type="match status" value="1"/>
</dbReference>
<dbReference type="Gene3D" id="3.30.565.10">
    <property type="entry name" value="Histidine kinase-like ATPase, C-terminal domain"/>
    <property type="match status" value="1"/>
</dbReference>
<dbReference type="GO" id="GO:0005886">
    <property type="term" value="C:plasma membrane"/>
    <property type="evidence" value="ECO:0007669"/>
    <property type="project" value="UniProtKB-SubCell"/>
</dbReference>
<evidence type="ECO:0000256" key="8">
    <source>
        <dbReference type="ARBA" id="ARBA00022989"/>
    </source>
</evidence>
<dbReference type="SMART" id="SM00388">
    <property type="entry name" value="HisKA"/>
    <property type="match status" value="1"/>
</dbReference>
<comment type="caution">
    <text evidence="15">The sequence shown here is derived from an EMBL/GenBank/DDBJ whole genome shotgun (WGS) entry which is preliminary data.</text>
</comment>
<comment type="subcellular location">
    <subcellularLocation>
        <location evidence="2">Cell membrane</location>
    </subcellularLocation>
</comment>
<dbReference type="InterPro" id="IPR004358">
    <property type="entry name" value="Sig_transdc_His_kin-like_C"/>
</dbReference>
<dbReference type="InterPro" id="IPR005467">
    <property type="entry name" value="His_kinase_dom"/>
</dbReference>
<keyword evidence="4" id="KW-0597">Phosphoprotein</keyword>
<feature type="transmembrane region" description="Helical" evidence="12">
    <location>
        <begin position="27"/>
        <end position="47"/>
    </location>
</feature>
<dbReference type="InterPro" id="IPR003661">
    <property type="entry name" value="HisK_dim/P_dom"/>
</dbReference>
<evidence type="ECO:0000256" key="6">
    <source>
        <dbReference type="ARBA" id="ARBA00022692"/>
    </source>
</evidence>
<dbReference type="GO" id="GO:0000155">
    <property type="term" value="F:phosphorelay sensor kinase activity"/>
    <property type="evidence" value="ECO:0007669"/>
    <property type="project" value="InterPro"/>
</dbReference>
<organism evidence="15 16">
    <name type="scientific">Planotetraspora silvatica</name>
    <dbReference type="NCBI Taxonomy" id="234614"/>
    <lineage>
        <taxon>Bacteria</taxon>
        <taxon>Bacillati</taxon>
        <taxon>Actinomycetota</taxon>
        <taxon>Actinomycetes</taxon>
        <taxon>Streptosporangiales</taxon>
        <taxon>Streptosporangiaceae</taxon>
        <taxon>Planotetraspora</taxon>
    </lineage>
</organism>
<evidence type="ECO:0000256" key="4">
    <source>
        <dbReference type="ARBA" id="ARBA00022553"/>
    </source>
</evidence>
<dbReference type="Gene3D" id="6.10.340.10">
    <property type="match status" value="1"/>
</dbReference>
<dbReference type="Pfam" id="PF02518">
    <property type="entry name" value="HATPase_c"/>
    <property type="match status" value="1"/>
</dbReference>
<feature type="compositionally biased region" description="Basic and acidic residues" evidence="11">
    <location>
        <begin position="505"/>
        <end position="547"/>
    </location>
</feature>
<keyword evidence="9" id="KW-0902">Two-component regulatory system</keyword>
<keyword evidence="6 12" id="KW-0812">Transmembrane</keyword>
<dbReference type="Gene3D" id="1.10.287.130">
    <property type="match status" value="1"/>
</dbReference>
<evidence type="ECO:0000256" key="12">
    <source>
        <dbReference type="SAM" id="Phobius"/>
    </source>
</evidence>
<keyword evidence="8 12" id="KW-1133">Transmembrane helix</keyword>
<evidence type="ECO:0000256" key="2">
    <source>
        <dbReference type="ARBA" id="ARBA00004236"/>
    </source>
</evidence>
<feature type="region of interest" description="Disordered" evidence="11">
    <location>
        <begin position="473"/>
        <end position="547"/>
    </location>
</feature>
<dbReference type="PROSITE" id="PS50109">
    <property type="entry name" value="HIS_KIN"/>
    <property type="match status" value="1"/>
</dbReference>
<evidence type="ECO:0000256" key="1">
    <source>
        <dbReference type="ARBA" id="ARBA00000085"/>
    </source>
</evidence>
<feature type="domain" description="Histidine kinase" evidence="13">
    <location>
        <begin position="263"/>
        <end position="470"/>
    </location>
</feature>
<evidence type="ECO:0000256" key="7">
    <source>
        <dbReference type="ARBA" id="ARBA00022777"/>
    </source>
</evidence>
<evidence type="ECO:0000256" key="5">
    <source>
        <dbReference type="ARBA" id="ARBA00022679"/>
    </source>
</evidence>
<dbReference type="Pfam" id="PF00512">
    <property type="entry name" value="HisKA"/>
    <property type="match status" value="1"/>
</dbReference>
<evidence type="ECO:0000259" key="14">
    <source>
        <dbReference type="PROSITE" id="PS50885"/>
    </source>
</evidence>
<dbReference type="PANTHER" id="PTHR45436">
    <property type="entry name" value="SENSOR HISTIDINE KINASE YKOH"/>
    <property type="match status" value="1"/>
</dbReference>
<dbReference type="EMBL" id="BOOQ01000009">
    <property type="protein sequence ID" value="GII45239.1"/>
    <property type="molecule type" value="Genomic_DNA"/>
</dbReference>
<proteinExistence type="predicted"/>
<gene>
    <name evidence="15" type="ORF">Psi02_16630</name>
</gene>
<dbReference type="PANTHER" id="PTHR45436:SF5">
    <property type="entry name" value="SENSOR HISTIDINE KINASE TRCS"/>
    <property type="match status" value="1"/>
</dbReference>
<dbReference type="Proteomes" id="UP000644610">
    <property type="component" value="Unassembled WGS sequence"/>
</dbReference>
<keyword evidence="7" id="KW-0418">Kinase</keyword>
<dbReference type="EC" id="2.7.13.3" evidence="3"/>
<comment type="catalytic activity">
    <reaction evidence="1">
        <text>ATP + protein L-histidine = ADP + protein N-phospho-L-histidine.</text>
        <dbReference type="EC" id="2.7.13.3"/>
    </reaction>
</comment>
<evidence type="ECO:0000256" key="10">
    <source>
        <dbReference type="ARBA" id="ARBA00023136"/>
    </source>
</evidence>
<dbReference type="Pfam" id="PF00672">
    <property type="entry name" value="HAMP"/>
    <property type="match status" value="1"/>
</dbReference>
<evidence type="ECO:0000256" key="3">
    <source>
        <dbReference type="ARBA" id="ARBA00012438"/>
    </source>
</evidence>
<dbReference type="InterPro" id="IPR003594">
    <property type="entry name" value="HATPase_dom"/>
</dbReference>
<evidence type="ECO:0000256" key="11">
    <source>
        <dbReference type="SAM" id="MobiDB-lite"/>
    </source>
</evidence>
<reference evidence="15" key="1">
    <citation type="submission" date="2021-01" db="EMBL/GenBank/DDBJ databases">
        <title>Whole genome shotgun sequence of Planotetraspora silvatica NBRC 100141.</title>
        <authorList>
            <person name="Komaki H."/>
            <person name="Tamura T."/>
        </authorList>
    </citation>
    <scope>NUCLEOTIDE SEQUENCE</scope>
    <source>
        <strain evidence="15">NBRC 100141</strain>
    </source>
</reference>
<evidence type="ECO:0000313" key="15">
    <source>
        <dbReference type="EMBL" id="GII45239.1"/>
    </source>
</evidence>
<evidence type="ECO:0000256" key="9">
    <source>
        <dbReference type="ARBA" id="ARBA00023012"/>
    </source>
</evidence>
<dbReference type="PRINTS" id="PR00344">
    <property type="entry name" value="BCTRLSENSOR"/>
</dbReference>
<keyword evidence="16" id="KW-1185">Reference proteome</keyword>
<dbReference type="SMART" id="SM00387">
    <property type="entry name" value="HATPase_c"/>
    <property type="match status" value="1"/>
</dbReference>
<dbReference type="InterPro" id="IPR050428">
    <property type="entry name" value="TCS_sensor_his_kinase"/>
</dbReference>
<dbReference type="InterPro" id="IPR036890">
    <property type="entry name" value="HATPase_C_sf"/>
</dbReference>
<dbReference type="InterPro" id="IPR003660">
    <property type="entry name" value="HAMP_dom"/>
</dbReference>
<keyword evidence="10 12" id="KW-0472">Membrane</keyword>
<dbReference type="PROSITE" id="PS50885">
    <property type="entry name" value="HAMP"/>
    <property type="match status" value="1"/>
</dbReference>
<dbReference type="SUPFAM" id="SSF55874">
    <property type="entry name" value="ATPase domain of HSP90 chaperone/DNA topoisomerase II/histidine kinase"/>
    <property type="match status" value="1"/>
</dbReference>
<dbReference type="CDD" id="cd00075">
    <property type="entry name" value="HATPase"/>
    <property type="match status" value="1"/>
</dbReference>